<evidence type="ECO:0000256" key="1">
    <source>
        <dbReference type="SAM" id="MobiDB-lite"/>
    </source>
</evidence>
<dbReference type="OrthoDB" id="5582146at2759"/>
<dbReference type="KEGG" id="sla:SERLADRAFT_437788"/>
<dbReference type="Proteomes" id="UP000008064">
    <property type="component" value="Unassembled WGS sequence"/>
</dbReference>
<feature type="compositionally biased region" description="Basic and acidic residues" evidence="1">
    <location>
        <begin position="485"/>
        <end position="495"/>
    </location>
</feature>
<dbReference type="GeneID" id="18814920"/>
<dbReference type="AlphaFoldDB" id="F8NVK6"/>
<reference evidence="2" key="1">
    <citation type="submission" date="2011-04" db="EMBL/GenBank/DDBJ databases">
        <title>Evolution of plant cell wall degrading machinery underlies the functional diversity of forest fungi.</title>
        <authorList>
            <consortium name="US DOE Joint Genome Institute (JGI-PGF)"/>
            <person name="Eastwood D.C."/>
            <person name="Floudas D."/>
            <person name="Binder M."/>
            <person name="Majcherczyk A."/>
            <person name="Schneider P."/>
            <person name="Aerts A."/>
            <person name="Asiegbu F.O."/>
            <person name="Baker S.E."/>
            <person name="Barry K."/>
            <person name="Bendiksby M."/>
            <person name="Blumentritt M."/>
            <person name="Coutinho P.M."/>
            <person name="Cullen D."/>
            <person name="Cullen D."/>
            <person name="Gathman A."/>
            <person name="Goodell B."/>
            <person name="Henrissat B."/>
            <person name="Ihrmark K."/>
            <person name="Kauserud H."/>
            <person name="Kohler A."/>
            <person name="LaButti K."/>
            <person name="Lapidus A."/>
            <person name="Lavin J.L."/>
            <person name="Lee Y.-H."/>
            <person name="Lindquist E."/>
            <person name="Lilly W."/>
            <person name="Lucas S."/>
            <person name="Morin E."/>
            <person name="Murat C."/>
            <person name="Oguiza J.A."/>
            <person name="Park J."/>
            <person name="Pisabarro A.G."/>
            <person name="Riley R."/>
            <person name="Rosling A."/>
            <person name="Salamov A."/>
            <person name="Schmidt O."/>
            <person name="Schmutz J."/>
            <person name="Skrede I."/>
            <person name="Stenlid J."/>
            <person name="Wiebenga A."/>
            <person name="Xie X."/>
            <person name="Kues U."/>
            <person name="Hibbett D.S."/>
            <person name="Hoffmeister D."/>
            <person name="Hogberg N."/>
            <person name="Martin F."/>
            <person name="Grigoriev I.V."/>
            <person name="Watkinson S.C."/>
        </authorList>
    </citation>
    <scope>NUCLEOTIDE SEQUENCE</scope>
    <source>
        <strain evidence="2">S7.9</strain>
    </source>
</reference>
<dbReference type="RefSeq" id="XP_007318176.1">
    <property type="nucleotide sequence ID" value="XM_007318114.1"/>
</dbReference>
<dbReference type="HOGENOM" id="CLU_023002_0_0_1"/>
<feature type="compositionally biased region" description="Low complexity" evidence="1">
    <location>
        <begin position="177"/>
        <end position="189"/>
    </location>
</feature>
<protein>
    <submittedName>
        <fullName evidence="2">Uncharacterized protein</fullName>
    </submittedName>
</protein>
<accession>F8NVK6</accession>
<sequence length="603" mass="65550">MPATISHLNDPLNAHAVSSIDMIDPHLLPRPASPLFFPTLLAYIHSLAPSLPLDPVILQSLLLCLIAGHKNLILRTREEDVGLVSKLATLALSSIFGYTAHKSKLHSDAKSYSPSHLLHSLFFPPSTLRTDDPTLSPSKRRDRIRRNSTSRPSTAKQSLPPPSIKTPRSRNISFPRSLSYPSDSQQSSSAPHNTDGLDISSLAADLPGLTPRPNLHPLGVHTDPSVPTLLSALQDRTDYFNVQSLDLPSSVVVSGLEHASLPAQRALLQALTDRKLILHSHDLPSHSEQISKDFPPDFILVYVCRTDPHERPALYKSLLDRFAMSATVTVQSSTRIAMRQPHPYRFPSSPSSALPSPLNPIASLTHIQSHPSPSLRSSVLPPAAQPLISPSLLQGLHTLSTAHIRFRAPLQLYSADLFTAVRHYHELDGTLLTARSRKDAEDLIRAVRVLGADLTGAELLKEATRTHDDDTDADSHADSTSLQRPSERGSLHDDAASTSHSVDTKGGVPWIEEALELELDVCEADVARVFPRVVTHRLRVRDSPADEVLSSAVCGAVGGWTWWRDKAGETAGGAGARARARGADGTSERSTIKDILVHVLAEV</sequence>
<gene>
    <name evidence="2" type="ORF">SERLADRAFT_437788</name>
</gene>
<feature type="region of interest" description="Disordered" evidence="1">
    <location>
        <begin position="129"/>
        <end position="210"/>
    </location>
</feature>
<dbReference type="EMBL" id="GL945433">
    <property type="protein sequence ID" value="EGO26054.1"/>
    <property type="molecule type" value="Genomic_DNA"/>
</dbReference>
<feature type="compositionally biased region" description="Basic and acidic residues" evidence="1">
    <location>
        <begin position="464"/>
        <end position="477"/>
    </location>
</feature>
<feature type="compositionally biased region" description="Basic residues" evidence="1">
    <location>
        <begin position="138"/>
        <end position="148"/>
    </location>
</feature>
<feature type="region of interest" description="Disordered" evidence="1">
    <location>
        <begin position="464"/>
        <end position="504"/>
    </location>
</feature>
<name>F8NVK6_SERL9</name>
<evidence type="ECO:0000313" key="2">
    <source>
        <dbReference type="EMBL" id="EGO26054.1"/>
    </source>
</evidence>
<proteinExistence type="predicted"/>
<organism>
    <name type="scientific">Serpula lacrymans var. lacrymans (strain S7.9)</name>
    <name type="common">Dry rot fungus</name>
    <dbReference type="NCBI Taxonomy" id="578457"/>
    <lineage>
        <taxon>Eukaryota</taxon>
        <taxon>Fungi</taxon>
        <taxon>Dikarya</taxon>
        <taxon>Basidiomycota</taxon>
        <taxon>Agaricomycotina</taxon>
        <taxon>Agaricomycetes</taxon>
        <taxon>Agaricomycetidae</taxon>
        <taxon>Boletales</taxon>
        <taxon>Coniophorineae</taxon>
        <taxon>Serpulaceae</taxon>
        <taxon>Serpula</taxon>
    </lineage>
</organism>